<dbReference type="InterPro" id="IPR002052">
    <property type="entry name" value="DNA_methylase_N6_adenine_CS"/>
</dbReference>
<dbReference type="Pfam" id="PF05175">
    <property type="entry name" value="MTS"/>
    <property type="match status" value="1"/>
</dbReference>
<feature type="binding site" evidence="5">
    <location>
        <position position="150"/>
    </location>
    <ligand>
        <name>S-adenosyl-L-methionine</name>
        <dbReference type="ChEBI" id="CHEBI:59789"/>
    </ligand>
</feature>
<evidence type="ECO:0000313" key="8">
    <source>
        <dbReference type="EMBL" id="MFD2236629.1"/>
    </source>
</evidence>
<comment type="function">
    <text evidence="5">Methylates the class 1 translation termination release factors RF1/PrfA and RF2/PrfB on the glutamine residue of the universally conserved GGQ motif.</text>
</comment>
<evidence type="ECO:0000313" key="9">
    <source>
        <dbReference type="Proteomes" id="UP001597371"/>
    </source>
</evidence>
<dbReference type="InterPro" id="IPR029063">
    <property type="entry name" value="SAM-dependent_MTases_sf"/>
</dbReference>
<feature type="binding site" evidence="5">
    <location>
        <begin position="127"/>
        <end position="131"/>
    </location>
    <ligand>
        <name>S-adenosyl-L-methionine</name>
        <dbReference type="ChEBI" id="CHEBI:59789"/>
    </ligand>
</feature>
<keyword evidence="3 5" id="KW-0949">S-adenosyl-L-methionine</keyword>
<dbReference type="SUPFAM" id="SSF53335">
    <property type="entry name" value="S-adenosyl-L-methionine-dependent methyltransferases"/>
    <property type="match status" value="1"/>
</dbReference>
<dbReference type="PANTHER" id="PTHR18895">
    <property type="entry name" value="HEMK METHYLTRANSFERASE"/>
    <property type="match status" value="1"/>
</dbReference>
<dbReference type="PANTHER" id="PTHR18895:SF74">
    <property type="entry name" value="MTRF1L RELEASE FACTOR GLUTAMINE METHYLTRANSFERASE"/>
    <property type="match status" value="1"/>
</dbReference>
<evidence type="ECO:0000256" key="5">
    <source>
        <dbReference type="HAMAP-Rule" id="MF_02126"/>
    </source>
</evidence>
<dbReference type="GO" id="GO:0032259">
    <property type="term" value="P:methylation"/>
    <property type="evidence" value="ECO:0007669"/>
    <property type="project" value="UniProtKB-KW"/>
</dbReference>
<comment type="caution">
    <text evidence="5">Lacks conserved residue(s) required for the propagation of feature annotation.</text>
</comment>
<dbReference type="InterPro" id="IPR004556">
    <property type="entry name" value="HemK-like"/>
</dbReference>
<dbReference type="InterPro" id="IPR040758">
    <property type="entry name" value="PrmC_N"/>
</dbReference>
<dbReference type="NCBIfam" id="TIGR00536">
    <property type="entry name" value="hemK_fam"/>
    <property type="match status" value="1"/>
</dbReference>
<sequence>MSAAMAETLGALLARARARLRAGGLESPDLDARLLAQEALGLDAAGLFLRAPEPVEPGRAARFDALLARRLAGEPVHRILGRRDFFAHEFELSADTLEPRPDTEVLVELAARAFRGLREDILFADVGTGSGAIAVSLLALFPRAQGLALDLAEGALATARRNADQAGVRARFHPVASDYLSAIGGRLDAIVSNPPYIPSADIAGLDAHVREHDPRLALDGGPDGLDAYRRIVDEARGLLGEGGALLLEIGAGQAGDVTGLAEAAGFELCEHAADLGGHVRALWFNLRREARNTGKGAFFEMKAL</sequence>
<dbReference type="InterPro" id="IPR050320">
    <property type="entry name" value="N5-glutamine_MTase"/>
</dbReference>
<reference evidence="9" key="1">
    <citation type="journal article" date="2019" name="Int. J. Syst. Evol. Microbiol.">
        <title>The Global Catalogue of Microorganisms (GCM) 10K type strain sequencing project: providing services to taxonomists for standard genome sequencing and annotation.</title>
        <authorList>
            <consortium name="The Broad Institute Genomics Platform"/>
            <consortium name="The Broad Institute Genome Sequencing Center for Infectious Disease"/>
            <person name="Wu L."/>
            <person name="Ma J."/>
        </authorList>
    </citation>
    <scope>NUCLEOTIDE SEQUENCE [LARGE SCALE GENOMIC DNA]</scope>
    <source>
        <strain evidence="9">ZS-35-S2</strain>
    </source>
</reference>
<feature type="binding site" evidence="5">
    <location>
        <begin position="193"/>
        <end position="196"/>
    </location>
    <ligand>
        <name>substrate</name>
    </ligand>
</feature>
<comment type="catalytic activity">
    <reaction evidence="4 5">
        <text>L-glutaminyl-[peptide chain release factor] + S-adenosyl-L-methionine = N(5)-methyl-L-glutaminyl-[peptide chain release factor] + S-adenosyl-L-homocysteine + H(+)</text>
        <dbReference type="Rhea" id="RHEA:42896"/>
        <dbReference type="Rhea" id="RHEA-COMP:10271"/>
        <dbReference type="Rhea" id="RHEA-COMP:10272"/>
        <dbReference type="ChEBI" id="CHEBI:15378"/>
        <dbReference type="ChEBI" id="CHEBI:30011"/>
        <dbReference type="ChEBI" id="CHEBI:57856"/>
        <dbReference type="ChEBI" id="CHEBI:59789"/>
        <dbReference type="ChEBI" id="CHEBI:61891"/>
        <dbReference type="EC" id="2.1.1.297"/>
    </reaction>
</comment>
<dbReference type="HAMAP" id="MF_02126">
    <property type="entry name" value="RF_methyltr_PrmC"/>
    <property type="match status" value="1"/>
</dbReference>
<dbReference type="Proteomes" id="UP001597371">
    <property type="component" value="Unassembled WGS sequence"/>
</dbReference>
<dbReference type="Gene3D" id="1.10.8.10">
    <property type="entry name" value="DNA helicase RuvA subunit, C-terminal domain"/>
    <property type="match status" value="1"/>
</dbReference>
<organism evidence="8 9">
    <name type="scientific">Aureimonas populi</name>
    <dbReference type="NCBI Taxonomy" id="1701758"/>
    <lineage>
        <taxon>Bacteria</taxon>
        <taxon>Pseudomonadati</taxon>
        <taxon>Pseudomonadota</taxon>
        <taxon>Alphaproteobacteria</taxon>
        <taxon>Hyphomicrobiales</taxon>
        <taxon>Aurantimonadaceae</taxon>
        <taxon>Aureimonas</taxon>
    </lineage>
</organism>
<dbReference type="EMBL" id="JBHUIJ010000005">
    <property type="protein sequence ID" value="MFD2236629.1"/>
    <property type="molecule type" value="Genomic_DNA"/>
</dbReference>
<dbReference type="Pfam" id="PF17827">
    <property type="entry name" value="PrmC_N"/>
    <property type="match status" value="1"/>
</dbReference>
<dbReference type="CDD" id="cd02440">
    <property type="entry name" value="AdoMet_MTases"/>
    <property type="match status" value="1"/>
</dbReference>
<evidence type="ECO:0000259" key="7">
    <source>
        <dbReference type="Pfam" id="PF17827"/>
    </source>
</evidence>
<evidence type="ECO:0000259" key="6">
    <source>
        <dbReference type="Pfam" id="PF05175"/>
    </source>
</evidence>
<evidence type="ECO:0000256" key="1">
    <source>
        <dbReference type="ARBA" id="ARBA00022603"/>
    </source>
</evidence>
<proteinExistence type="inferred from homology"/>
<comment type="similarity">
    <text evidence="5">Belongs to the protein N5-glutamine methyltransferase family. PrmC subfamily.</text>
</comment>
<dbReference type="InterPro" id="IPR019874">
    <property type="entry name" value="RF_methyltr_PrmC"/>
</dbReference>
<dbReference type="EC" id="2.1.1.297" evidence="5"/>
<evidence type="ECO:0000256" key="3">
    <source>
        <dbReference type="ARBA" id="ARBA00022691"/>
    </source>
</evidence>
<evidence type="ECO:0000256" key="4">
    <source>
        <dbReference type="ARBA" id="ARBA00048391"/>
    </source>
</evidence>
<comment type="caution">
    <text evidence="8">The sequence shown here is derived from an EMBL/GenBank/DDBJ whole genome shotgun (WGS) entry which is preliminary data.</text>
</comment>
<protein>
    <recommendedName>
        <fullName evidence="5">Release factor glutamine methyltransferase</fullName>
        <shortName evidence="5">RF MTase</shortName>
        <ecNumber evidence="5">2.1.1.297</ecNumber>
    </recommendedName>
    <alternativeName>
        <fullName evidence="5">N5-glutamine methyltransferase PrmC</fullName>
    </alternativeName>
    <alternativeName>
        <fullName evidence="5">Protein-(glutamine-N5) MTase PrmC</fullName>
    </alternativeName>
    <alternativeName>
        <fullName evidence="5">Protein-glutamine N-methyltransferase PrmC</fullName>
    </alternativeName>
</protein>
<dbReference type="PROSITE" id="PS00092">
    <property type="entry name" value="N6_MTASE"/>
    <property type="match status" value="1"/>
</dbReference>
<feature type="binding site" evidence="5">
    <location>
        <position position="193"/>
    </location>
    <ligand>
        <name>S-adenosyl-L-methionine</name>
        <dbReference type="ChEBI" id="CHEBI:59789"/>
    </ligand>
</feature>
<feature type="domain" description="Methyltransferase small" evidence="6">
    <location>
        <begin position="123"/>
        <end position="196"/>
    </location>
</feature>
<name>A0ABW5CH74_9HYPH</name>
<dbReference type="GO" id="GO:0102559">
    <property type="term" value="F:peptide chain release factor N(5)-glutamine methyltransferase activity"/>
    <property type="evidence" value="ECO:0007669"/>
    <property type="project" value="UniProtKB-EC"/>
</dbReference>
<accession>A0ABW5CH74</accession>
<gene>
    <name evidence="5 8" type="primary">prmC</name>
    <name evidence="8" type="ORF">ACFSKQ_04005</name>
</gene>
<dbReference type="InterPro" id="IPR007848">
    <property type="entry name" value="Small_mtfrase_dom"/>
</dbReference>
<feature type="domain" description="Release factor glutamine methyltransferase N-terminal" evidence="7">
    <location>
        <begin position="12"/>
        <end position="81"/>
    </location>
</feature>
<dbReference type="RefSeq" id="WP_377946354.1">
    <property type="nucleotide sequence ID" value="NZ_CP072611.1"/>
</dbReference>
<keyword evidence="2 5" id="KW-0808">Transferase</keyword>
<keyword evidence="9" id="KW-1185">Reference proteome</keyword>
<dbReference type="Gene3D" id="3.40.50.150">
    <property type="entry name" value="Vaccinia Virus protein VP39"/>
    <property type="match status" value="1"/>
</dbReference>
<evidence type="ECO:0000256" key="2">
    <source>
        <dbReference type="ARBA" id="ARBA00022679"/>
    </source>
</evidence>
<dbReference type="NCBIfam" id="TIGR03534">
    <property type="entry name" value="RF_mod_PrmC"/>
    <property type="match status" value="1"/>
</dbReference>
<keyword evidence="1 5" id="KW-0489">Methyltransferase</keyword>